<dbReference type="GO" id="GO:0046872">
    <property type="term" value="F:metal ion binding"/>
    <property type="evidence" value="ECO:0007669"/>
    <property type="project" value="UniProtKB-KW"/>
</dbReference>
<proteinExistence type="inferred from homology"/>
<evidence type="ECO:0000259" key="10">
    <source>
        <dbReference type="Pfam" id="PF07687"/>
    </source>
</evidence>
<feature type="binding site" evidence="8">
    <location>
        <position position="109"/>
    </location>
    <ligand>
        <name>Mn(2+)</name>
        <dbReference type="ChEBI" id="CHEBI:29035"/>
        <label>2</label>
    </ligand>
</feature>
<dbReference type="CDD" id="cd05676">
    <property type="entry name" value="M20_dipept_like_CNDP"/>
    <property type="match status" value="1"/>
</dbReference>
<feature type="binding site" evidence="8">
    <location>
        <position position="142"/>
    </location>
    <ligand>
        <name>Mn(2+)</name>
        <dbReference type="ChEBI" id="CHEBI:29035"/>
        <label>2</label>
    </ligand>
</feature>
<evidence type="ECO:0000313" key="11">
    <source>
        <dbReference type="EnsemblMetazoa" id="XP_008184491.1"/>
    </source>
</evidence>
<feature type="site" description="Important for catalytic activity" evidence="9">
    <location>
        <position position="238"/>
    </location>
</feature>
<accession>A0A8R2B762</accession>
<dbReference type="OMA" id="CNVKFMI"/>
<dbReference type="PANTHER" id="PTHR43270">
    <property type="entry name" value="BETA-ALA-HIS DIPEPTIDASE"/>
    <property type="match status" value="1"/>
</dbReference>
<dbReference type="Pfam" id="PF07687">
    <property type="entry name" value="M20_dimer"/>
    <property type="match status" value="1"/>
</dbReference>
<dbReference type="SUPFAM" id="SSF53187">
    <property type="entry name" value="Zn-dependent exopeptidases"/>
    <property type="match status" value="1"/>
</dbReference>
<dbReference type="InterPro" id="IPR002933">
    <property type="entry name" value="Peptidase_M20"/>
</dbReference>
<evidence type="ECO:0000256" key="1">
    <source>
        <dbReference type="ARBA" id="ARBA00006247"/>
    </source>
</evidence>
<feature type="active site" description="Proton acceptor" evidence="6">
    <location>
        <position position="176"/>
    </location>
</feature>
<feature type="binding site" evidence="8">
    <location>
        <position position="205"/>
    </location>
    <ligand>
        <name>Mn(2+)</name>
        <dbReference type="ChEBI" id="CHEBI:29035"/>
        <label>2</label>
    </ligand>
</feature>
<reference evidence="12" key="1">
    <citation type="submission" date="2010-06" db="EMBL/GenBank/DDBJ databases">
        <authorList>
            <person name="Jiang H."/>
            <person name="Abraham K."/>
            <person name="Ali S."/>
            <person name="Alsbrooks S.L."/>
            <person name="Anim B.N."/>
            <person name="Anosike U.S."/>
            <person name="Attaway T."/>
            <person name="Bandaranaike D.P."/>
            <person name="Battles P.K."/>
            <person name="Bell S.N."/>
            <person name="Bell A.V."/>
            <person name="Beltran B."/>
            <person name="Bickham C."/>
            <person name="Bustamante Y."/>
            <person name="Caleb T."/>
            <person name="Canada A."/>
            <person name="Cardenas V."/>
            <person name="Carter K."/>
            <person name="Chacko J."/>
            <person name="Chandrabose M.N."/>
            <person name="Chavez D."/>
            <person name="Chavez A."/>
            <person name="Chen L."/>
            <person name="Chu H.-S."/>
            <person name="Claassen K.J."/>
            <person name="Cockrell R."/>
            <person name="Collins M."/>
            <person name="Cooper J.A."/>
            <person name="Cree A."/>
            <person name="Curry S.M."/>
            <person name="Da Y."/>
            <person name="Dao M.D."/>
            <person name="Das B."/>
            <person name="Davila M.-L."/>
            <person name="Davy-Carroll L."/>
            <person name="Denson S."/>
            <person name="Dinh H."/>
            <person name="Ebong V.E."/>
            <person name="Edwards J.R."/>
            <person name="Egan A."/>
            <person name="El-Daye J."/>
            <person name="Escobedo L."/>
            <person name="Fernandez S."/>
            <person name="Fernando P.R."/>
            <person name="Flagg N."/>
            <person name="Forbes L.D."/>
            <person name="Fowler R.G."/>
            <person name="Fu Q."/>
            <person name="Gabisi R.A."/>
            <person name="Ganer J."/>
            <person name="Garbino Pronczuk A."/>
            <person name="Garcia R.M."/>
            <person name="Garner T."/>
            <person name="Garrett T.E."/>
            <person name="Gonzalez D.A."/>
            <person name="Hamid H."/>
            <person name="Hawkins E.S."/>
            <person name="Hirani K."/>
            <person name="Hogues M.E."/>
            <person name="Hollins B."/>
            <person name="Hsiao C.-H."/>
            <person name="Jabil R."/>
            <person name="James M.L."/>
            <person name="Jhangiani S.N."/>
            <person name="Johnson B."/>
            <person name="Johnson Q."/>
            <person name="Joshi V."/>
            <person name="Kalu J.B."/>
            <person name="Kam C."/>
            <person name="Kashfia A."/>
            <person name="Keebler J."/>
            <person name="Kisamo H."/>
            <person name="Kovar C.L."/>
            <person name="Lago L.A."/>
            <person name="Lai C.-Y."/>
            <person name="Laidlaw J."/>
            <person name="Lara F."/>
            <person name="Le T.-K."/>
            <person name="Lee S.L."/>
            <person name="Legall F.H."/>
            <person name="Lemon S.J."/>
            <person name="Lewis L.R."/>
            <person name="Li B."/>
            <person name="Liu Y."/>
            <person name="Liu Y.-S."/>
            <person name="Lopez J."/>
            <person name="Lozado R.J."/>
            <person name="Lu J."/>
            <person name="Madu R.C."/>
            <person name="Maheshwari M."/>
            <person name="Maheshwari R."/>
            <person name="Malloy K."/>
            <person name="Martinez E."/>
            <person name="Mathew T."/>
            <person name="Mercado I.C."/>
            <person name="Mercado C."/>
            <person name="Meyer B."/>
            <person name="Montgomery K."/>
            <person name="Morgan M.B."/>
            <person name="Munidasa M."/>
            <person name="Nazareth L.V."/>
            <person name="Nelson J."/>
            <person name="Ng B.M."/>
            <person name="Nguyen N.B."/>
            <person name="Nguyen P.Q."/>
            <person name="Nguyen T."/>
            <person name="Obregon M."/>
            <person name="Okwuonu G.O."/>
            <person name="Onwere C.G."/>
            <person name="Orozco G."/>
            <person name="Parra A."/>
            <person name="Patel S."/>
            <person name="Patil S."/>
            <person name="Perez A."/>
            <person name="Perez Y."/>
            <person name="Pham C."/>
            <person name="Primus E.L."/>
            <person name="Pu L.-L."/>
            <person name="Puazo M."/>
            <person name="Qin X."/>
            <person name="Quiroz J.B."/>
            <person name="Reese J."/>
            <person name="Richards S."/>
            <person name="Rives C.M."/>
            <person name="Robberts R."/>
            <person name="Ruiz S.J."/>
            <person name="Ruiz M.J."/>
            <person name="Santibanez J."/>
            <person name="Schneider B.W."/>
            <person name="Sisson I."/>
            <person name="Smith M."/>
            <person name="Sodergren E."/>
            <person name="Song X.-Z."/>
            <person name="Song B.B."/>
            <person name="Summersgill H."/>
            <person name="Thelus R."/>
            <person name="Thornton R.D."/>
            <person name="Trejos Z.Y."/>
            <person name="Usmani K."/>
            <person name="Vattathil S."/>
            <person name="Villasana D."/>
            <person name="Walker D.L."/>
            <person name="Wang S."/>
            <person name="Wang K."/>
            <person name="White C.S."/>
            <person name="Williams A.C."/>
            <person name="Williamson J."/>
            <person name="Wilson K."/>
            <person name="Woghiren I.O."/>
            <person name="Woodworth J.R."/>
            <person name="Worley K.C."/>
            <person name="Wright R.A."/>
            <person name="Wu W."/>
            <person name="Young L."/>
            <person name="Zhang L."/>
            <person name="Zhang J."/>
            <person name="Zhu Y."/>
            <person name="Muzny D.M."/>
            <person name="Weinstock G."/>
            <person name="Gibbs R.A."/>
        </authorList>
    </citation>
    <scope>NUCLEOTIDE SEQUENCE [LARGE SCALE GENOMIC DNA]</scope>
    <source>
        <strain evidence="12">LSR1</strain>
    </source>
</reference>
<dbReference type="Pfam" id="PF01546">
    <property type="entry name" value="Peptidase_M20"/>
    <property type="match status" value="1"/>
</dbReference>
<evidence type="ECO:0000256" key="3">
    <source>
        <dbReference type="ARBA" id="ARBA00022723"/>
    </source>
</evidence>
<organism evidence="11 12">
    <name type="scientific">Acyrthosiphon pisum</name>
    <name type="common">Pea aphid</name>
    <dbReference type="NCBI Taxonomy" id="7029"/>
    <lineage>
        <taxon>Eukaryota</taxon>
        <taxon>Metazoa</taxon>
        <taxon>Ecdysozoa</taxon>
        <taxon>Arthropoda</taxon>
        <taxon>Hexapoda</taxon>
        <taxon>Insecta</taxon>
        <taxon>Pterygota</taxon>
        <taxon>Neoptera</taxon>
        <taxon>Paraneoptera</taxon>
        <taxon>Hemiptera</taxon>
        <taxon>Sternorrhyncha</taxon>
        <taxon>Aphidomorpha</taxon>
        <taxon>Aphidoidea</taxon>
        <taxon>Aphididae</taxon>
        <taxon>Macrosiphini</taxon>
        <taxon>Acyrthosiphon</taxon>
    </lineage>
</organism>
<feature type="binding site" description="in other chain" evidence="7">
    <location>
        <position position="428"/>
    </location>
    <ligand>
        <name>substrate</name>
        <note>ligand shared between homodimeric partners</note>
    </ligand>
</feature>
<comment type="similarity">
    <text evidence="1">Belongs to the peptidase M20A family.</text>
</comment>
<dbReference type="PROSITE" id="PS00759">
    <property type="entry name" value="ARGE_DAPE_CPG2_2"/>
    <property type="match status" value="1"/>
</dbReference>
<protein>
    <recommendedName>
        <fullName evidence="10">Peptidase M20 dimerisation domain-containing protein</fullName>
    </recommendedName>
</protein>
<dbReference type="GO" id="GO:0070573">
    <property type="term" value="F:metallodipeptidase activity"/>
    <property type="evidence" value="ECO:0007669"/>
    <property type="project" value="InterPro"/>
</dbReference>
<dbReference type="Proteomes" id="UP000007819">
    <property type="component" value="Chromosome A1"/>
</dbReference>
<feature type="domain" description="Peptidase M20 dimerisation" evidence="10">
    <location>
        <begin position="219"/>
        <end position="375"/>
    </location>
</feature>
<feature type="active site" evidence="6">
    <location>
        <position position="111"/>
    </location>
</feature>
<dbReference type="InterPro" id="IPR001261">
    <property type="entry name" value="ArgE/DapE_CS"/>
</dbReference>
<keyword evidence="5" id="KW-0482">Metalloprotease</keyword>
<dbReference type="GO" id="GO:0006508">
    <property type="term" value="P:proteolysis"/>
    <property type="evidence" value="ECO:0007669"/>
    <property type="project" value="UniProtKB-KW"/>
</dbReference>
<dbReference type="Gene3D" id="3.40.630.10">
    <property type="entry name" value="Zn peptidases"/>
    <property type="match status" value="1"/>
</dbReference>
<dbReference type="GeneID" id="100166238"/>
<evidence type="ECO:0000313" key="12">
    <source>
        <dbReference type="Proteomes" id="UP000007819"/>
    </source>
</evidence>
<feature type="binding site" evidence="7">
    <location>
        <position position="340"/>
    </location>
    <ligand>
        <name>substrate</name>
        <note>ligand shared between homodimeric partners</note>
    </ligand>
</feature>
<keyword evidence="2" id="KW-0645">Protease</keyword>
<sequence>MSKNKRQQSALPTQLVKIFSYVDENEKKFVETLSQVVSIKSVSADPDLRPEVVRMIKWAEVKLQALGATTELCDIGEQVLSGKTVPLPPVLIGSLGNDPKKNTICLYGHLDVQPADISDGWDSEPFILTERNNKLYGRGSTDDKGPVLGWLHAIEAYQNTGTDLPVNLKFVFEGMEESGSIGLDELLIKKKNTFFNDVDFVCISDSYWLGTEKPCLTYGLRGMCCFGIEIEGSSKDLHSGMYGGTVYEAMSDLIYVLDQLVDVKGNILIPNINEDVEPLYENEKGLYDEIEFDVDTYINEIGASKPLQETKEQLLMSNWRYPSLSIHGIEGAFSGPGFKTVIPRKVIGKFSIRLVPNQEPLKIAEIVKSYIQSVWEKRQSPNKLQIVTEGDGGNPWRTDPFNPHYIAAHRATQCVYNIEPDYTRGGGSIPVTLTLQEVTGKNVLLLPMGSGDDGAHSQNEKIELRNYIEGTKLMAAYFYEVSKMYNAKF</sequence>
<feature type="binding site" evidence="7">
    <location>
        <position position="238"/>
    </location>
    <ligand>
        <name>substrate</name>
        <note>ligand shared between homodimeric partners</note>
    </ligand>
</feature>
<evidence type="ECO:0000256" key="8">
    <source>
        <dbReference type="PIRSR" id="PIRSR037242-3"/>
    </source>
</evidence>
<dbReference type="InterPro" id="IPR011650">
    <property type="entry name" value="Peptidase_M20_dimer"/>
</dbReference>
<dbReference type="PANTHER" id="PTHR43270:SF4">
    <property type="entry name" value="CARNOSINE DIPEPTIDASE 2, ISOFORM A"/>
    <property type="match status" value="1"/>
</dbReference>
<evidence type="ECO:0000256" key="4">
    <source>
        <dbReference type="ARBA" id="ARBA00022801"/>
    </source>
</evidence>
<evidence type="ECO:0000256" key="9">
    <source>
        <dbReference type="PIRSR" id="PIRSR037242-4"/>
    </source>
</evidence>
<comment type="cofactor">
    <cofactor evidence="8">
        <name>Mn(2+)</name>
        <dbReference type="ChEBI" id="CHEBI:29035"/>
    </cofactor>
    <text evidence="8">Binds 2 manganese ions per subunit.</text>
</comment>
<evidence type="ECO:0000256" key="5">
    <source>
        <dbReference type="ARBA" id="ARBA00023049"/>
    </source>
</evidence>
<feature type="binding site" evidence="8">
    <location>
        <position position="456"/>
    </location>
    <ligand>
        <name>Mn(2+)</name>
        <dbReference type="ChEBI" id="CHEBI:29035"/>
        <label>1</label>
    </ligand>
</feature>
<keyword evidence="8" id="KW-0464">Manganese</keyword>
<feature type="binding site" description="in other chain" evidence="7">
    <location>
        <position position="353"/>
    </location>
    <ligand>
        <name>substrate</name>
        <note>ligand shared between homodimeric partners</note>
    </ligand>
</feature>
<keyword evidence="4" id="KW-0378">Hydrolase</keyword>
<dbReference type="OrthoDB" id="7832001at2759"/>
<feature type="binding site" description="in other chain" evidence="7">
    <location>
        <position position="205"/>
    </location>
    <ligand>
        <name>substrate</name>
        <note>ligand shared between homodimeric partners</note>
    </ligand>
</feature>
<dbReference type="KEGG" id="api:100166238"/>
<feature type="binding site" description="in other chain" evidence="7">
    <location>
        <position position="456"/>
    </location>
    <ligand>
        <name>substrate</name>
        <note>ligand shared between homodimeric partners</note>
    </ligand>
</feature>
<keyword evidence="3 8" id="KW-0479">Metal-binding</keyword>
<evidence type="ECO:0000256" key="2">
    <source>
        <dbReference type="ARBA" id="ARBA00022670"/>
    </source>
</evidence>
<feature type="binding site" evidence="8">
    <location>
        <position position="142"/>
    </location>
    <ligand>
        <name>Mn(2+)</name>
        <dbReference type="ChEBI" id="CHEBI:29035"/>
        <label>1</label>
    </ligand>
</feature>
<dbReference type="InterPro" id="IPR017153">
    <property type="entry name" value="CNDP/DUG1"/>
</dbReference>
<dbReference type="AlphaFoldDB" id="A0A8R2B762"/>
<dbReference type="RefSeq" id="XP_008184491.1">
    <property type="nucleotide sequence ID" value="XM_008186269.2"/>
</dbReference>
<dbReference type="EnsemblMetazoa" id="XM_008186269.3">
    <property type="protein sequence ID" value="XP_008184491.1"/>
    <property type="gene ID" value="LOC100166238"/>
</dbReference>
<evidence type="ECO:0000256" key="6">
    <source>
        <dbReference type="PIRSR" id="PIRSR037242-1"/>
    </source>
</evidence>
<dbReference type="InterPro" id="IPR051458">
    <property type="entry name" value="Cyt/Met_Dipeptidase"/>
</dbReference>
<keyword evidence="12" id="KW-1185">Reference proteome</keyword>
<evidence type="ECO:0000256" key="7">
    <source>
        <dbReference type="PIRSR" id="PIRSR037242-2"/>
    </source>
</evidence>
<feature type="binding site" evidence="8">
    <location>
        <position position="177"/>
    </location>
    <ligand>
        <name>Mn(2+)</name>
        <dbReference type="ChEBI" id="CHEBI:29035"/>
        <label>1</label>
    </ligand>
</feature>
<name>A0A8R2B762_ACYPI</name>
<reference evidence="11" key="2">
    <citation type="submission" date="2022-06" db="UniProtKB">
        <authorList>
            <consortium name="EnsemblMetazoa"/>
        </authorList>
    </citation>
    <scope>IDENTIFICATION</scope>
</reference>
<dbReference type="Gene3D" id="3.30.70.360">
    <property type="match status" value="1"/>
</dbReference>
<dbReference type="PIRSF" id="PIRSF037242">
    <property type="entry name" value="CNDP_dipeptidase"/>
    <property type="match status" value="1"/>
</dbReference>